<sequence>MLLTSAELADVPEGVLLQWIPAPSSEGIIVPEAPPTFNQLNHTGTAREHGGWLCVLFDLPGAFDEMTLRDAYTSLLQRHDGLRSTVGFSGISPQTRCHQGEFSWRRENHTLPGDLADRRHALARIIDETTTARRFPAYLLGAIVGERVTVVVACDHAHVDAVSMALIVRDLAELYAARQSRRAADLPNTAGFLTYAAGAAKDTFDPSDPRLPQWHAFFDRHDRGLPRFALLTNPSDNTSDSTVELRQVLTAAQTQAVAQHARNHGAGMLATLLCASAEAAVAMGGPDTFETLVPVTTRTEPRWRDTIGWMVTNGPVAIEVGATTAQTLTAAQRQVETAIELGRMPLADVIGSYAPGFSATGDVTMVSYLDYRRIDGHHLHDQLRAQQLSASSPATDVQTWWVRNEDGLALRCRFPGTHEAASVVPQWLDHTCERLAQWC</sequence>
<evidence type="ECO:0000313" key="3">
    <source>
        <dbReference type="Proteomes" id="UP000318297"/>
    </source>
</evidence>
<accession>A0A561DX67</accession>
<dbReference type="PANTHER" id="PTHR45527">
    <property type="entry name" value="NONRIBOSOMAL PEPTIDE SYNTHETASE"/>
    <property type="match status" value="1"/>
</dbReference>
<keyword evidence="3" id="KW-1185">Reference proteome</keyword>
<protein>
    <submittedName>
        <fullName evidence="2">Condensation domain-containing protein</fullName>
    </submittedName>
</protein>
<dbReference type="GO" id="GO:0005737">
    <property type="term" value="C:cytoplasm"/>
    <property type="evidence" value="ECO:0007669"/>
    <property type="project" value="TreeGrafter"/>
</dbReference>
<organism evidence="2 3">
    <name type="scientific">Rudaeicoccus suwonensis</name>
    <dbReference type="NCBI Taxonomy" id="657409"/>
    <lineage>
        <taxon>Bacteria</taxon>
        <taxon>Bacillati</taxon>
        <taxon>Actinomycetota</taxon>
        <taxon>Actinomycetes</taxon>
        <taxon>Micrococcales</taxon>
        <taxon>Dermacoccaceae</taxon>
        <taxon>Rudaeicoccus</taxon>
    </lineage>
</organism>
<evidence type="ECO:0000313" key="2">
    <source>
        <dbReference type="EMBL" id="TWE07954.1"/>
    </source>
</evidence>
<proteinExistence type="predicted"/>
<dbReference type="PANTHER" id="PTHR45527:SF1">
    <property type="entry name" value="FATTY ACID SYNTHASE"/>
    <property type="match status" value="1"/>
</dbReference>
<dbReference type="InterPro" id="IPR023213">
    <property type="entry name" value="CAT-like_dom_sf"/>
</dbReference>
<dbReference type="EMBL" id="VIVQ01000004">
    <property type="protein sequence ID" value="TWE07954.1"/>
    <property type="molecule type" value="Genomic_DNA"/>
</dbReference>
<comment type="caution">
    <text evidence="2">The sequence shown here is derived from an EMBL/GenBank/DDBJ whole genome shotgun (WGS) entry which is preliminary data.</text>
</comment>
<dbReference type="Pfam" id="PF00668">
    <property type="entry name" value="Condensation"/>
    <property type="match status" value="1"/>
</dbReference>
<evidence type="ECO:0000259" key="1">
    <source>
        <dbReference type="Pfam" id="PF00668"/>
    </source>
</evidence>
<dbReference type="GO" id="GO:0031177">
    <property type="term" value="F:phosphopantetheine binding"/>
    <property type="evidence" value="ECO:0007669"/>
    <property type="project" value="TreeGrafter"/>
</dbReference>
<dbReference type="GO" id="GO:0003824">
    <property type="term" value="F:catalytic activity"/>
    <property type="evidence" value="ECO:0007669"/>
    <property type="project" value="InterPro"/>
</dbReference>
<name>A0A561DX67_9MICO</name>
<dbReference type="SUPFAM" id="SSF52777">
    <property type="entry name" value="CoA-dependent acyltransferases"/>
    <property type="match status" value="2"/>
</dbReference>
<dbReference type="InterPro" id="IPR001242">
    <property type="entry name" value="Condensation_dom"/>
</dbReference>
<dbReference type="GO" id="GO:0044550">
    <property type="term" value="P:secondary metabolite biosynthetic process"/>
    <property type="evidence" value="ECO:0007669"/>
    <property type="project" value="TreeGrafter"/>
</dbReference>
<dbReference type="AlphaFoldDB" id="A0A561DX67"/>
<dbReference type="Gene3D" id="3.30.559.10">
    <property type="entry name" value="Chloramphenicol acetyltransferase-like domain"/>
    <property type="match status" value="1"/>
</dbReference>
<feature type="domain" description="Condensation" evidence="1">
    <location>
        <begin position="56"/>
        <end position="351"/>
    </location>
</feature>
<dbReference type="Gene3D" id="3.30.559.30">
    <property type="entry name" value="Nonribosomal peptide synthetase, condensation domain"/>
    <property type="match status" value="1"/>
</dbReference>
<dbReference type="RefSeq" id="WP_170226645.1">
    <property type="nucleotide sequence ID" value="NZ_VIVQ01000004.1"/>
</dbReference>
<dbReference type="Proteomes" id="UP000318297">
    <property type="component" value="Unassembled WGS sequence"/>
</dbReference>
<dbReference type="GO" id="GO:0008610">
    <property type="term" value="P:lipid biosynthetic process"/>
    <property type="evidence" value="ECO:0007669"/>
    <property type="project" value="UniProtKB-ARBA"/>
</dbReference>
<reference evidence="2 3" key="1">
    <citation type="submission" date="2019-06" db="EMBL/GenBank/DDBJ databases">
        <title>Sequencing the genomes of 1000 actinobacteria strains.</title>
        <authorList>
            <person name="Klenk H.-P."/>
        </authorList>
    </citation>
    <scope>NUCLEOTIDE SEQUENCE [LARGE SCALE GENOMIC DNA]</scope>
    <source>
        <strain evidence="2 3">DSM 19560</strain>
    </source>
</reference>
<gene>
    <name evidence="2" type="ORF">BKA23_3321</name>
</gene>
<dbReference type="GO" id="GO:0043041">
    <property type="term" value="P:amino acid activation for nonribosomal peptide biosynthetic process"/>
    <property type="evidence" value="ECO:0007669"/>
    <property type="project" value="TreeGrafter"/>
</dbReference>